<comment type="caution">
    <text evidence="2">The sequence shown here is derived from an EMBL/GenBank/DDBJ whole genome shotgun (WGS) entry which is preliminary data.</text>
</comment>
<accession>A0A366FR62</accession>
<dbReference type="AlphaFoldDB" id="A0A366FR62"/>
<feature type="region of interest" description="Disordered" evidence="1">
    <location>
        <begin position="12"/>
        <end position="74"/>
    </location>
</feature>
<evidence type="ECO:0000313" key="2">
    <source>
        <dbReference type="EMBL" id="RBP17174.1"/>
    </source>
</evidence>
<proteinExistence type="predicted"/>
<evidence type="ECO:0000313" key="3">
    <source>
        <dbReference type="Proteomes" id="UP000253529"/>
    </source>
</evidence>
<feature type="compositionally biased region" description="Polar residues" evidence="1">
    <location>
        <begin position="59"/>
        <end position="74"/>
    </location>
</feature>
<keyword evidence="3" id="KW-1185">Reference proteome</keyword>
<reference evidence="2 3" key="1">
    <citation type="submission" date="2018-06" db="EMBL/GenBank/DDBJ databases">
        <title>Genomic Encyclopedia of Type Strains, Phase IV (KMG-IV): sequencing the most valuable type-strain genomes for metagenomic binning, comparative biology and taxonomic classification.</title>
        <authorList>
            <person name="Goeker M."/>
        </authorList>
    </citation>
    <scope>NUCLEOTIDE SEQUENCE [LARGE SCALE GENOMIC DNA]</scope>
    <source>
        <strain evidence="2 3">DSM 24875</strain>
    </source>
</reference>
<gene>
    <name evidence="2" type="ORF">DFR50_10359</name>
</gene>
<name>A0A366FR62_9HYPH</name>
<sequence length="74" mass="8058">MSQTLAEILERALEHTARPDSSRAFSQRLERDPARAPILPQVRESPENLGAMAARMEPPSTTLTPRSGDSTAEG</sequence>
<feature type="compositionally biased region" description="Basic and acidic residues" evidence="1">
    <location>
        <begin position="12"/>
        <end position="21"/>
    </location>
</feature>
<dbReference type="Proteomes" id="UP000253529">
    <property type="component" value="Unassembled WGS sequence"/>
</dbReference>
<evidence type="ECO:0000256" key="1">
    <source>
        <dbReference type="SAM" id="MobiDB-lite"/>
    </source>
</evidence>
<dbReference type="EMBL" id="QNRK01000003">
    <property type="protein sequence ID" value="RBP17174.1"/>
    <property type="molecule type" value="Genomic_DNA"/>
</dbReference>
<organism evidence="2 3">
    <name type="scientific">Roseiarcus fermentans</name>
    <dbReference type="NCBI Taxonomy" id="1473586"/>
    <lineage>
        <taxon>Bacteria</taxon>
        <taxon>Pseudomonadati</taxon>
        <taxon>Pseudomonadota</taxon>
        <taxon>Alphaproteobacteria</taxon>
        <taxon>Hyphomicrobiales</taxon>
        <taxon>Roseiarcaceae</taxon>
        <taxon>Roseiarcus</taxon>
    </lineage>
</organism>
<protein>
    <submittedName>
        <fullName evidence="2">Uncharacterized protein</fullName>
    </submittedName>
</protein>